<dbReference type="AlphaFoldDB" id="A0A1G5S3N9"/>
<sequence length="92" mass="10239">MMTFLTRRKLLTDTSSMEIARVTDILKQNNIKYELVTKKDQSTLGSIVHTSMGASVGNGGAFSHSQSNGITNFVYHIYVSLRDLSKAEELIK</sequence>
<dbReference type="EMBL" id="FMWK01000018">
    <property type="protein sequence ID" value="SCZ81032.1"/>
    <property type="molecule type" value="Genomic_DNA"/>
</dbReference>
<reference evidence="1 2" key="1">
    <citation type="submission" date="2016-10" db="EMBL/GenBank/DDBJ databases">
        <authorList>
            <person name="de Groot N.N."/>
        </authorList>
    </citation>
    <scope>NUCLEOTIDE SEQUENCE [LARGE SCALE GENOMIC DNA]</scope>
    <source>
        <strain evidence="1 2">DSM 10317</strain>
    </source>
</reference>
<proteinExistence type="predicted"/>
<protein>
    <recommendedName>
        <fullName evidence="3">DUF2007 domain-containing protein</fullName>
    </recommendedName>
</protein>
<name>A0A1G5S3N9_PSEXY</name>
<gene>
    <name evidence="1" type="ORF">SAMN02910350_02601</name>
</gene>
<dbReference type="RefSeq" id="WP_090163914.1">
    <property type="nucleotide sequence ID" value="NZ_FMWK01000018.1"/>
</dbReference>
<evidence type="ECO:0000313" key="1">
    <source>
        <dbReference type="EMBL" id="SCZ81032.1"/>
    </source>
</evidence>
<evidence type="ECO:0008006" key="3">
    <source>
        <dbReference type="Google" id="ProtNLM"/>
    </source>
</evidence>
<organism evidence="1 2">
    <name type="scientific">Pseudobutyrivibrio xylanivorans</name>
    <dbReference type="NCBI Taxonomy" id="185007"/>
    <lineage>
        <taxon>Bacteria</taxon>
        <taxon>Bacillati</taxon>
        <taxon>Bacillota</taxon>
        <taxon>Clostridia</taxon>
        <taxon>Lachnospirales</taxon>
        <taxon>Lachnospiraceae</taxon>
        <taxon>Pseudobutyrivibrio</taxon>
    </lineage>
</organism>
<dbReference type="Proteomes" id="UP000199428">
    <property type="component" value="Unassembled WGS sequence"/>
</dbReference>
<evidence type="ECO:0000313" key="2">
    <source>
        <dbReference type="Proteomes" id="UP000199428"/>
    </source>
</evidence>
<accession>A0A1G5S3N9</accession>